<dbReference type="SUPFAM" id="SSF53271">
    <property type="entry name" value="PRTase-like"/>
    <property type="match status" value="1"/>
</dbReference>
<feature type="compositionally biased region" description="Basic and acidic residues" evidence="1">
    <location>
        <begin position="262"/>
        <end position="285"/>
    </location>
</feature>
<dbReference type="PANTHER" id="PTHR47505:SF1">
    <property type="entry name" value="DNA UTILIZATION PROTEIN YHGH"/>
    <property type="match status" value="1"/>
</dbReference>
<dbReference type="Gene3D" id="3.40.50.2020">
    <property type="match status" value="1"/>
</dbReference>
<reference evidence="2 3" key="1">
    <citation type="submission" date="2015-10" db="EMBL/GenBank/DDBJ databases">
        <title>Draft genome sequence of Streptomyces canus DSM 40017, type strain for the species Streptomyces canus.</title>
        <authorList>
            <person name="Ruckert C."/>
            <person name="Winkler A."/>
            <person name="Kalinowski J."/>
            <person name="Kampfer P."/>
            <person name="Glaeser S."/>
        </authorList>
    </citation>
    <scope>NUCLEOTIDE SEQUENCE [LARGE SCALE GENOMIC DNA]</scope>
    <source>
        <strain evidence="2 3">DSM 40017</strain>
    </source>
</reference>
<organism evidence="2 3">
    <name type="scientific">Streptomyces canus</name>
    <dbReference type="NCBI Taxonomy" id="58343"/>
    <lineage>
        <taxon>Bacteria</taxon>
        <taxon>Bacillati</taxon>
        <taxon>Actinomycetota</taxon>
        <taxon>Actinomycetes</taxon>
        <taxon>Kitasatosporales</taxon>
        <taxon>Streptomycetaceae</taxon>
        <taxon>Streptomyces</taxon>
        <taxon>Streptomyces aurantiacus group</taxon>
    </lineage>
</organism>
<dbReference type="RefSeq" id="WP_059210161.1">
    <property type="nucleotide sequence ID" value="NZ_KQ948671.1"/>
</dbReference>
<gene>
    <name evidence="2" type="ORF">AQJ46_39450</name>
</gene>
<dbReference type="EMBL" id="LMWU01000049">
    <property type="protein sequence ID" value="KUN59670.1"/>
    <property type="molecule type" value="Genomic_DNA"/>
</dbReference>
<evidence type="ECO:0008006" key="4">
    <source>
        <dbReference type="Google" id="ProtNLM"/>
    </source>
</evidence>
<dbReference type="InterPro" id="IPR029057">
    <property type="entry name" value="PRTase-like"/>
</dbReference>
<proteinExistence type="predicted"/>
<accession>A0A124HVV9</accession>
<dbReference type="InterPro" id="IPR051910">
    <property type="entry name" value="ComF/GntX_DNA_util-trans"/>
</dbReference>
<dbReference type="Proteomes" id="UP000053669">
    <property type="component" value="Unassembled WGS sequence"/>
</dbReference>
<feature type="region of interest" description="Disordered" evidence="1">
    <location>
        <begin position="262"/>
        <end position="303"/>
    </location>
</feature>
<dbReference type="PANTHER" id="PTHR47505">
    <property type="entry name" value="DNA UTILIZATION PROTEIN YHGH"/>
    <property type="match status" value="1"/>
</dbReference>
<evidence type="ECO:0000313" key="3">
    <source>
        <dbReference type="Proteomes" id="UP000053669"/>
    </source>
</evidence>
<name>A0A124HVV9_9ACTN</name>
<evidence type="ECO:0000256" key="1">
    <source>
        <dbReference type="SAM" id="MobiDB-lite"/>
    </source>
</evidence>
<comment type="caution">
    <text evidence="2">The sequence shown here is derived from an EMBL/GenBank/DDBJ whole genome shotgun (WGS) entry which is preliminary data.</text>
</comment>
<evidence type="ECO:0000313" key="2">
    <source>
        <dbReference type="EMBL" id="KUN59670.1"/>
    </source>
</evidence>
<protein>
    <recommendedName>
        <fullName evidence="4">Phosphoribosyltransferase</fullName>
    </recommendedName>
</protein>
<dbReference type="AlphaFoldDB" id="A0A124HVV9"/>
<dbReference type="STRING" id="58343.AQJ46_39450"/>
<sequence length="371" mass="38824">MRGWWRDLTDLVLPAECGGCGRPRTVLCPECRAALDGAAPSRVRPEPEPRGLPVVHAAARYADSVRAVLLAHKERGVLGLAEPLGTALAGAVRAAVREVCGPGGWEAGPAWSRGAWEGGYGASVGSSGGVRSASPGRVTVGVDVGRWRGDGPGVPVLLVPVPSARWAVRARGHDPARRIALAAAGELRRAGTPARVVAVLRQRRRVADQSGLNSRQRLDNLAGALTVVPGGGRLLAEGLVVLVDDLMTTGASLTEAARAVREARARENTGNRGEQMRAGHRDQRQRGAGGRRQRVQERGGREVAGCDGEGTGVVYTAATRESMGERLVTVTEEDTDRERCSVTAAGVGGVRDVICAAVVAAPPDSFEINRN</sequence>